<feature type="transmembrane region" description="Helical" evidence="1">
    <location>
        <begin position="165"/>
        <end position="181"/>
    </location>
</feature>
<feature type="transmembrane region" description="Helical" evidence="1">
    <location>
        <begin position="32"/>
        <end position="51"/>
    </location>
</feature>
<dbReference type="GO" id="GO:0016020">
    <property type="term" value="C:membrane"/>
    <property type="evidence" value="ECO:0007669"/>
    <property type="project" value="InterPro"/>
</dbReference>
<dbReference type="RefSeq" id="WP_126703317.1">
    <property type="nucleotide sequence ID" value="NZ_CP034593.1"/>
</dbReference>
<accession>A0A3S9PVX7</accession>
<reference evidence="3 4" key="1">
    <citation type="submission" date="2018-12" db="EMBL/GenBank/DDBJ databases">
        <title>Complete genome sequence of Flaviflexus sp. H23T48.</title>
        <authorList>
            <person name="Bae J.-W."/>
            <person name="Lee J.-Y."/>
        </authorList>
    </citation>
    <scope>NUCLEOTIDE SEQUENCE [LARGE SCALE GENOMIC DNA]</scope>
    <source>
        <strain evidence="3 4">H23T48</strain>
    </source>
</reference>
<dbReference type="InterPro" id="IPR000045">
    <property type="entry name" value="Prepilin_IV_endopep_pep"/>
</dbReference>
<feature type="transmembrane region" description="Helical" evidence="1">
    <location>
        <begin position="123"/>
        <end position="153"/>
    </location>
</feature>
<dbReference type="EMBL" id="CP034593">
    <property type="protein sequence ID" value="AZQ76509.1"/>
    <property type="molecule type" value="Genomic_DNA"/>
</dbReference>
<dbReference type="KEGG" id="flh:EJ997_03280"/>
<dbReference type="PROSITE" id="PS51257">
    <property type="entry name" value="PROKAR_LIPOPROTEIN"/>
    <property type="match status" value="1"/>
</dbReference>
<keyword evidence="4" id="KW-1185">Reference proteome</keyword>
<gene>
    <name evidence="3" type="ORF">EJ997_03280</name>
</gene>
<keyword evidence="1" id="KW-1133">Transmembrane helix</keyword>
<keyword evidence="1" id="KW-0472">Membrane</keyword>
<evidence type="ECO:0000256" key="1">
    <source>
        <dbReference type="SAM" id="Phobius"/>
    </source>
</evidence>
<feature type="transmembrane region" description="Helical" evidence="1">
    <location>
        <begin position="63"/>
        <end position="82"/>
    </location>
</feature>
<protein>
    <submittedName>
        <fullName evidence="3">Prepilin peptidase</fullName>
    </submittedName>
</protein>
<evidence type="ECO:0000259" key="2">
    <source>
        <dbReference type="Pfam" id="PF01478"/>
    </source>
</evidence>
<dbReference type="OrthoDB" id="2087435at2"/>
<name>A0A3S9PVX7_9ACTO</name>
<evidence type="ECO:0000313" key="3">
    <source>
        <dbReference type="EMBL" id="AZQ76509.1"/>
    </source>
</evidence>
<organism evidence="3 4">
    <name type="scientific">Flaviflexus ciconiae</name>
    <dbReference type="NCBI Taxonomy" id="2496867"/>
    <lineage>
        <taxon>Bacteria</taxon>
        <taxon>Bacillati</taxon>
        <taxon>Actinomycetota</taxon>
        <taxon>Actinomycetes</taxon>
        <taxon>Actinomycetales</taxon>
        <taxon>Actinomycetaceae</taxon>
        <taxon>Flaviflexus</taxon>
    </lineage>
</organism>
<keyword evidence="1" id="KW-0812">Transmembrane</keyword>
<sequence>MKWTRGVSVLWIAVACLVGAVAGLIVGWGHLFPATTVFSTLFFGVLGILFIIDAKTMYLPDPWLIIAGALALLHPITIMATSDLVAGGFILLLAAVGASIGYCAFAITRILSNNQLGLGDVKLAAVLGGWLLPISWTALGLALVFAVAIGAVWVLAAVATGKKTASYGPAMVLGAILATGLS</sequence>
<proteinExistence type="predicted"/>
<dbReference type="Proteomes" id="UP000280344">
    <property type="component" value="Chromosome"/>
</dbReference>
<feature type="transmembrane region" description="Helical" evidence="1">
    <location>
        <begin position="88"/>
        <end position="111"/>
    </location>
</feature>
<evidence type="ECO:0000313" key="4">
    <source>
        <dbReference type="Proteomes" id="UP000280344"/>
    </source>
</evidence>
<feature type="domain" description="Prepilin type IV endopeptidase peptidase" evidence="2">
    <location>
        <begin position="41"/>
        <end position="154"/>
    </location>
</feature>
<dbReference type="GO" id="GO:0004190">
    <property type="term" value="F:aspartic-type endopeptidase activity"/>
    <property type="evidence" value="ECO:0007669"/>
    <property type="project" value="InterPro"/>
</dbReference>
<dbReference type="Pfam" id="PF01478">
    <property type="entry name" value="Peptidase_A24"/>
    <property type="match status" value="1"/>
</dbReference>
<dbReference type="AlphaFoldDB" id="A0A3S9PVX7"/>